<protein>
    <submittedName>
        <fullName evidence="2">Uncharacterized protein</fullName>
    </submittedName>
</protein>
<sequence>MRKRLLILNVTPQRRDRRPRLSAQHPCYSLIYSSFSGQKRASVPTMLLCLSYFVTLSFLLIMLSLVGKNRWNENKGTPFSIREGRSFVSKRASPCNEETPSYIECHPTA</sequence>
<reference evidence="2 3" key="1">
    <citation type="submission" date="2009-09" db="EMBL/GenBank/DDBJ databases">
        <authorList>
            <person name="Weinstock G."/>
            <person name="Sodergren E."/>
            <person name="Clifton S."/>
            <person name="Fulton L."/>
            <person name="Fulton B."/>
            <person name="Courtney L."/>
            <person name="Fronick C."/>
            <person name="Harrison M."/>
            <person name="Strong C."/>
            <person name="Farmer C."/>
            <person name="Delahaunty K."/>
            <person name="Markovic C."/>
            <person name="Hall O."/>
            <person name="Minx P."/>
            <person name="Tomlinson C."/>
            <person name="Mitreva M."/>
            <person name="Nelson J."/>
            <person name="Hou S."/>
            <person name="Wollam A."/>
            <person name="Pepin K.H."/>
            <person name="Johnson M."/>
            <person name="Bhonagiri V."/>
            <person name="Nash W.E."/>
            <person name="Warren W."/>
            <person name="Chinwalla A."/>
            <person name="Mardis E.R."/>
            <person name="Wilson R.K."/>
        </authorList>
    </citation>
    <scope>NUCLEOTIDE SEQUENCE [LARGE SCALE GENOMIC DNA]</scope>
    <source>
        <strain evidence="2 3">F0319</strain>
    </source>
</reference>
<organism evidence="2 3">
    <name type="scientific">Prevotella veroralis F0319</name>
    <dbReference type="NCBI Taxonomy" id="649761"/>
    <lineage>
        <taxon>Bacteria</taxon>
        <taxon>Pseudomonadati</taxon>
        <taxon>Bacteroidota</taxon>
        <taxon>Bacteroidia</taxon>
        <taxon>Bacteroidales</taxon>
        <taxon>Prevotellaceae</taxon>
        <taxon>Prevotella</taxon>
    </lineage>
</organism>
<dbReference type="HOGENOM" id="CLU_2274868_0_0_10"/>
<proteinExistence type="predicted"/>
<keyword evidence="1" id="KW-0472">Membrane</keyword>
<name>C9MTX4_9BACT</name>
<dbReference type="STRING" id="649761.HMPREF0973_03103"/>
<dbReference type="AlphaFoldDB" id="C9MTX4"/>
<accession>C9MTX4</accession>
<keyword evidence="3" id="KW-1185">Reference proteome</keyword>
<keyword evidence="1" id="KW-1133">Transmembrane helix</keyword>
<evidence type="ECO:0000313" key="3">
    <source>
        <dbReference type="Proteomes" id="UP000003327"/>
    </source>
</evidence>
<keyword evidence="1" id="KW-0812">Transmembrane</keyword>
<feature type="transmembrane region" description="Helical" evidence="1">
    <location>
        <begin position="45"/>
        <end position="66"/>
    </location>
</feature>
<dbReference type="Proteomes" id="UP000003327">
    <property type="component" value="Unassembled WGS sequence"/>
</dbReference>
<gene>
    <name evidence="2" type="ORF">HMPREF0973_03103</name>
</gene>
<evidence type="ECO:0000256" key="1">
    <source>
        <dbReference type="SAM" id="Phobius"/>
    </source>
</evidence>
<dbReference type="EMBL" id="ACVA01000094">
    <property type="protein sequence ID" value="EEX17043.1"/>
    <property type="molecule type" value="Genomic_DNA"/>
</dbReference>
<comment type="caution">
    <text evidence="2">The sequence shown here is derived from an EMBL/GenBank/DDBJ whole genome shotgun (WGS) entry which is preliminary data.</text>
</comment>
<evidence type="ECO:0000313" key="2">
    <source>
        <dbReference type="EMBL" id="EEX17043.1"/>
    </source>
</evidence>